<proteinExistence type="predicted"/>
<dbReference type="PANTHER" id="PTHR35526">
    <property type="entry name" value="ANTI-SIGMA-F FACTOR RSBW-RELATED"/>
    <property type="match status" value="1"/>
</dbReference>
<comment type="caution">
    <text evidence="3">The sequence shown here is derived from an EMBL/GenBank/DDBJ whole genome shotgun (WGS) entry which is preliminary data.</text>
</comment>
<dbReference type="Pfam" id="PF13581">
    <property type="entry name" value="HATPase_c_2"/>
    <property type="match status" value="1"/>
</dbReference>
<dbReference type="Proteomes" id="UP000483802">
    <property type="component" value="Unassembled WGS sequence"/>
</dbReference>
<dbReference type="InterPro" id="IPR050267">
    <property type="entry name" value="Anti-sigma-factor_SerPK"/>
</dbReference>
<dbReference type="Gene3D" id="3.30.565.10">
    <property type="entry name" value="Histidine kinase-like ATPase, C-terminal domain"/>
    <property type="match status" value="1"/>
</dbReference>
<protein>
    <submittedName>
        <fullName evidence="3">ATP-binding protein</fullName>
    </submittedName>
</protein>
<dbReference type="InterPro" id="IPR036890">
    <property type="entry name" value="HATPase_C_sf"/>
</dbReference>
<sequence length="132" mass="15017">MVLHPIPESVGRARRWYRKFTEPYELMCSGYDCVLMLSELVTNAVLYGAVDEPWLVRVRWYRVGDALRVDVHNSGCPAHVRMRSPDVTEAHGRGLLLVDELADEWWSGPSAYGGTVVVFVMRQAFKPRQPGL</sequence>
<name>A0A6L6WSX8_9ACTN</name>
<dbReference type="SUPFAM" id="SSF55874">
    <property type="entry name" value="ATPase domain of HSP90 chaperone/DNA topoisomerase II/histidine kinase"/>
    <property type="match status" value="1"/>
</dbReference>
<organism evidence="3 4">
    <name type="scientific">Streptomyces typhae</name>
    <dbReference type="NCBI Taxonomy" id="2681492"/>
    <lineage>
        <taxon>Bacteria</taxon>
        <taxon>Bacillati</taxon>
        <taxon>Actinomycetota</taxon>
        <taxon>Actinomycetes</taxon>
        <taxon>Kitasatosporales</taxon>
        <taxon>Streptomycetaceae</taxon>
        <taxon>Streptomyces</taxon>
    </lineage>
</organism>
<dbReference type="PANTHER" id="PTHR35526:SF3">
    <property type="entry name" value="ANTI-SIGMA-F FACTOR RSBW"/>
    <property type="match status" value="1"/>
</dbReference>
<dbReference type="GO" id="GO:0005524">
    <property type="term" value="F:ATP binding"/>
    <property type="evidence" value="ECO:0007669"/>
    <property type="project" value="UniProtKB-KW"/>
</dbReference>
<keyword evidence="4" id="KW-1185">Reference proteome</keyword>
<evidence type="ECO:0000313" key="4">
    <source>
        <dbReference type="Proteomes" id="UP000483802"/>
    </source>
</evidence>
<reference evidence="3 4" key="1">
    <citation type="submission" date="2019-11" db="EMBL/GenBank/DDBJ databases">
        <title>Streptomyces typhae sp. nov., a novel endophytic actinomycete isolated from the root of cattail pollen (Typha angustifolia L.).</title>
        <authorList>
            <person name="Peng C."/>
        </authorList>
    </citation>
    <scope>NUCLEOTIDE SEQUENCE [LARGE SCALE GENOMIC DNA]</scope>
    <source>
        <strain evidence="4">p1417</strain>
    </source>
</reference>
<dbReference type="GO" id="GO:0004674">
    <property type="term" value="F:protein serine/threonine kinase activity"/>
    <property type="evidence" value="ECO:0007669"/>
    <property type="project" value="UniProtKB-KW"/>
</dbReference>
<keyword evidence="3" id="KW-0547">Nucleotide-binding</keyword>
<dbReference type="EMBL" id="WPNZ01000002">
    <property type="protein sequence ID" value="MVO84274.1"/>
    <property type="molecule type" value="Genomic_DNA"/>
</dbReference>
<gene>
    <name evidence="3" type="ORF">GPA10_05670</name>
</gene>
<keyword evidence="1" id="KW-0723">Serine/threonine-protein kinase</keyword>
<evidence type="ECO:0000259" key="2">
    <source>
        <dbReference type="Pfam" id="PF13581"/>
    </source>
</evidence>
<keyword evidence="3" id="KW-0067">ATP-binding</keyword>
<evidence type="ECO:0000256" key="1">
    <source>
        <dbReference type="ARBA" id="ARBA00022527"/>
    </source>
</evidence>
<dbReference type="AlphaFoldDB" id="A0A6L6WSX8"/>
<keyword evidence="1" id="KW-0418">Kinase</keyword>
<evidence type="ECO:0000313" key="3">
    <source>
        <dbReference type="EMBL" id="MVO84274.1"/>
    </source>
</evidence>
<keyword evidence="1" id="KW-0808">Transferase</keyword>
<accession>A0A6L6WSX8</accession>
<dbReference type="CDD" id="cd16936">
    <property type="entry name" value="HATPase_RsbW-like"/>
    <property type="match status" value="1"/>
</dbReference>
<feature type="domain" description="Histidine kinase/HSP90-like ATPase" evidence="2">
    <location>
        <begin position="7"/>
        <end position="118"/>
    </location>
</feature>
<dbReference type="InterPro" id="IPR003594">
    <property type="entry name" value="HATPase_dom"/>
</dbReference>